<dbReference type="InterPro" id="IPR000073">
    <property type="entry name" value="AB_hydrolase_1"/>
</dbReference>
<accession>A0A3E0IKE5</accession>
<dbReference type="Gene3D" id="3.40.50.1820">
    <property type="entry name" value="alpha/beta hydrolase"/>
    <property type="match status" value="1"/>
</dbReference>
<dbReference type="PANTHER" id="PTHR43798">
    <property type="entry name" value="MONOACYLGLYCEROL LIPASE"/>
    <property type="match status" value="1"/>
</dbReference>
<organism evidence="2 3">
    <name type="scientific">Staphylococcus felis</name>
    <dbReference type="NCBI Taxonomy" id="46127"/>
    <lineage>
        <taxon>Bacteria</taxon>
        <taxon>Bacillati</taxon>
        <taxon>Bacillota</taxon>
        <taxon>Bacilli</taxon>
        <taxon>Bacillales</taxon>
        <taxon>Staphylococcaceae</taxon>
        <taxon>Staphylococcus</taxon>
    </lineage>
</organism>
<protein>
    <submittedName>
        <fullName evidence="2">Alpha/beta hydrolase</fullName>
    </submittedName>
</protein>
<evidence type="ECO:0000313" key="3">
    <source>
        <dbReference type="Proteomes" id="UP000256562"/>
    </source>
</evidence>
<proteinExistence type="predicted"/>
<gene>
    <name evidence="2" type="ORF">DOS83_14360</name>
</gene>
<comment type="caution">
    <text evidence="2">The sequence shown here is derived from an EMBL/GenBank/DDBJ whole genome shotgun (WGS) entry which is preliminary data.</text>
</comment>
<name>A0A3E0IKE5_9STAP</name>
<evidence type="ECO:0000313" key="2">
    <source>
        <dbReference type="EMBL" id="REH88271.1"/>
    </source>
</evidence>
<keyword evidence="2" id="KW-0378">Hydrolase</keyword>
<dbReference type="EMBL" id="QKXQ01000757">
    <property type="protein sequence ID" value="REH88271.1"/>
    <property type="molecule type" value="Genomic_DNA"/>
</dbReference>
<dbReference type="Proteomes" id="UP000256562">
    <property type="component" value="Unassembled WGS sequence"/>
</dbReference>
<dbReference type="AlphaFoldDB" id="A0A3E0IKE5"/>
<dbReference type="OrthoDB" id="9786110at2"/>
<dbReference type="InterPro" id="IPR050266">
    <property type="entry name" value="AB_hydrolase_sf"/>
</dbReference>
<dbReference type="GO" id="GO:0016787">
    <property type="term" value="F:hydrolase activity"/>
    <property type="evidence" value="ECO:0007669"/>
    <property type="project" value="UniProtKB-KW"/>
</dbReference>
<dbReference type="SUPFAM" id="SSF53474">
    <property type="entry name" value="alpha/beta-Hydrolases"/>
    <property type="match status" value="1"/>
</dbReference>
<feature type="domain" description="AB hydrolase-1" evidence="1">
    <location>
        <begin position="34"/>
        <end position="269"/>
    </location>
</feature>
<sequence>MSHSNYEHNVMTLTKHQDDQLEIVSTGKKQSKYAIVLLHGAVMNYKIMTVFEKYLHDVRLIFINCPGRGQSTTLNRKDHDLSDYATRVNEALVNIVETEHIEKLAIIGYSMGGLIATKLAGYNTLPITHLIYLNSAAKIDYKEIRISKLMTEVIKEMTPDTNDGMIKSIPEYVLERGISKKYKNQKDIDFLNYFAPINAMITDLQYTLNTNYLDDIDCIQQMPDILFLLGEEDVIFPNKDSKETIERFEARGAKVKSIIYPDVGHLDFLRVLDREDDGQLGSIEYHLNHWLILE</sequence>
<evidence type="ECO:0000259" key="1">
    <source>
        <dbReference type="Pfam" id="PF00561"/>
    </source>
</evidence>
<reference evidence="2 3" key="1">
    <citation type="journal article" date="2018" name="Vet. Microbiol.">
        <title>Characterisation of Staphylococcus felis isolated from cats using whole genome sequencing.</title>
        <authorList>
            <person name="Worthing K."/>
            <person name="Pang S."/>
            <person name="Trott D.J."/>
            <person name="Abraham S."/>
            <person name="Coombs G.W."/>
            <person name="Jordan D."/>
            <person name="McIntyre L."/>
            <person name="Davies M.R."/>
            <person name="Norris J."/>
        </authorList>
    </citation>
    <scope>NUCLEOTIDE SEQUENCE [LARGE SCALE GENOMIC DNA]</scope>
    <source>
        <strain evidence="2 3">F9</strain>
    </source>
</reference>
<dbReference type="RefSeq" id="WP_116095519.1">
    <property type="nucleotide sequence ID" value="NZ_QKXQ01000757.1"/>
</dbReference>
<dbReference type="InterPro" id="IPR029058">
    <property type="entry name" value="AB_hydrolase_fold"/>
</dbReference>
<dbReference type="Pfam" id="PF00561">
    <property type="entry name" value="Abhydrolase_1"/>
    <property type="match status" value="1"/>
</dbReference>